<sequence length="451" mass="48998">MPTFYLALHGGQTYHLIVDTDSLGNPSLSVIPSNPYQEQLSDTPLIPLTIFVGENTGVPPPPPPPPQRRDAWTQEPSPLDRDPLGYDVGHGPLASAMRMLWMANYIVRQSRGDRGLILPQGPQTAPQAMLVQPHVPPLRPTAPTILSPLSQPRLTPPQPLMMPPRPTPPTPLPPATLTVPPRPTRPTTLPPTPLLTVLQRPTELQPTPSPPRMHLPVLHVPDQSMHPLTHQSTPNDPDSPEPRSPTVFYNIPPMPLPPSQLPPPAAPAQPPPGVINDQQLHHLPSGPPWWPPICDPPQPSKTQGQSRGQSRGRGRGRGRGKGKSRDKQRKPGGPWRPEPNTSSPSMPELSPVLGLHQGQGAGDSPTPGPSNAAPVCRNSHTATPNVSPIHEPESHNSPEAPILFPDDWYPPSIDPADLDESWDYIFETTESPSSDEDYVEGPSKRPRPSIQ</sequence>
<accession>A0A0U2VT93</accession>
<dbReference type="InterPro" id="IPR057833">
    <property type="entry name" value="EBNA2_core"/>
</dbReference>
<dbReference type="InterPro" id="IPR057834">
    <property type="entry name" value="EBNA2_N"/>
</dbReference>
<feature type="compositionally biased region" description="Basic and acidic residues" evidence="1">
    <location>
        <begin position="67"/>
        <end position="84"/>
    </location>
</feature>
<feature type="compositionally biased region" description="Pro residues" evidence="1">
    <location>
        <begin position="154"/>
        <end position="193"/>
    </location>
</feature>
<protein>
    <submittedName>
        <fullName evidence="4">EBNA-2</fullName>
    </submittedName>
</protein>
<evidence type="ECO:0000259" key="3">
    <source>
        <dbReference type="Pfam" id="PF25698"/>
    </source>
</evidence>
<dbReference type="EMBL" id="KT254013">
    <property type="protein sequence ID" value="ALS46693.1"/>
    <property type="molecule type" value="Genomic_DNA"/>
</dbReference>
<organismHost>
    <name type="scientific">Homo sapiens</name>
    <name type="common">Human</name>
    <dbReference type="NCBI Taxonomy" id="9606"/>
</organismHost>
<feature type="compositionally biased region" description="Pro residues" evidence="1">
    <location>
        <begin position="285"/>
        <end position="299"/>
    </location>
</feature>
<gene>
    <name evidence="4" type="primary">EBNA-2</name>
</gene>
<proteinExistence type="predicted"/>
<organism evidence="4">
    <name type="scientific">Epstein-Barr virus (strain GD1)</name>
    <name type="common">HHV-4</name>
    <name type="synonym">Human gammaherpesvirus 4</name>
    <dbReference type="NCBI Taxonomy" id="10376"/>
    <lineage>
        <taxon>Viruses</taxon>
        <taxon>Duplodnaviria</taxon>
        <taxon>Heunggongvirae</taxon>
        <taxon>Peploviricota</taxon>
        <taxon>Herviviricetes</taxon>
        <taxon>Herpesvirales</taxon>
        <taxon>Orthoherpesviridae</taxon>
        <taxon>Gammaherpesvirinae</taxon>
        <taxon>Lymphocryptovirus</taxon>
        <taxon>Lymphocryptovirus humangamma4</taxon>
    </lineage>
</organism>
<feature type="domain" description="EBNA2 N-terminal" evidence="2">
    <location>
        <begin position="1"/>
        <end position="58"/>
    </location>
</feature>
<dbReference type="Pfam" id="PF25698">
    <property type="entry name" value="EBNA2_Core"/>
    <property type="match status" value="1"/>
</dbReference>
<feature type="domain" description="EBNA2 core" evidence="3">
    <location>
        <begin position="67"/>
        <end position="451"/>
    </location>
</feature>
<feature type="compositionally biased region" description="Basic residues" evidence="1">
    <location>
        <begin position="310"/>
        <end position="330"/>
    </location>
</feature>
<reference evidence="4" key="1">
    <citation type="journal article" date="2016" name="Oncotarget">
        <title>Genome-wide analysis of Epstein-Barr virus (EBV) isolated from EBV-associated gastric carcinoma (EBVaGC).</title>
        <authorList>
            <person name="Liu Y."/>
            <person name="Yang W."/>
            <person name="Pan Y."/>
            <person name="Ji J."/>
            <person name="Lu Z."/>
            <person name="Ke Y."/>
        </authorList>
    </citation>
    <scope>NUCLEOTIDE SEQUENCE</scope>
    <source>
        <strain evidence="4">EBVaGC3</strain>
    </source>
</reference>
<feature type="region of interest" description="Disordered" evidence="1">
    <location>
        <begin position="53"/>
        <end position="86"/>
    </location>
</feature>
<evidence type="ECO:0000313" key="4">
    <source>
        <dbReference type="EMBL" id="ALS46693.1"/>
    </source>
</evidence>
<feature type="compositionally biased region" description="Pro residues" evidence="1">
    <location>
        <begin position="252"/>
        <end position="273"/>
    </location>
</feature>
<name>A0A0U2VT93_EBVG</name>
<evidence type="ECO:0000256" key="1">
    <source>
        <dbReference type="SAM" id="MobiDB-lite"/>
    </source>
</evidence>
<evidence type="ECO:0000259" key="2">
    <source>
        <dbReference type="Pfam" id="PF25697"/>
    </source>
</evidence>
<dbReference type="Pfam" id="PF25697">
    <property type="entry name" value="EBNA2_N"/>
    <property type="match status" value="1"/>
</dbReference>
<feature type="region of interest" description="Disordered" evidence="1">
    <location>
        <begin position="148"/>
        <end position="451"/>
    </location>
</feature>